<evidence type="ECO:0000256" key="1">
    <source>
        <dbReference type="SAM" id="Coils"/>
    </source>
</evidence>
<evidence type="ECO:0000313" key="2">
    <source>
        <dbReference type="EMBL" id="RMZ70604.1"/>
    </source>
</evidence>
<organism evidence="2 3">
    <name type="scientific">Pyrenophora seminiperda CCB06</name>
    <dbReference type="NCBI Taxonomy" id="1302712"/>
    <lineage>
        <taxon>Eukaryota</taxon>
        <taxon>Fungi</taxon>
        <taxon>Dikarya</taxon>
        <taxon>Ascomycota</taxon>
        <taxon>Pezizomycotina</taxon>
        <taxon>Dothideomycetes</taxon>
        <taxon>Pleosporomycetidae</taxon>
        <taxon>Pleosporales</taxon>
        <taxon>Pleosporineae</taxon>
        <taxon>Pleosporaceae</taxon>
        <taxon>Pyrenophora</taxon>
    </lineage>
</organism>
<proteinExistence type="predicted"/>
<feature type="coiled-coil region" evidence="1">
    <location>
        <begin position="53"/>
        <end position="87"/>
    </location>
</feature>
<dbReference type="AlphaFoldDB" id="A0A3M7M889"/>
<gene>
    <name evidence="2" type="ORF">GMOD_00000721</name>
</gene>
<protein>
    <submittedName>
        <fullName evidence="2">Uncharacterized protein</fullName>
    </submittedName>
</protein>
<keyword evidence="3" id="KW-1185">Reference proteome</keyword>
<evidence type="ECO:0000313" key="3">
    <source>
        <dbReference type="Proteomes" id="UP000265663"/>
    </source>
</evidence>
<sequence>MEVPSWDYRIMLAPSQMILVTQYLVLQESIADLENEIVDCQVDASRERDLPRVKIHRKDIAEAQEDLQTHKIDKERVERALKREEERLRNVVGGGETLAKAQAKKLRFYLGKDIKTVCLR</sequence>
<reference evidence="2 3" key="1">
    <citation type="journal article" date="2014" name="PLoS ONE">
        <title>De novo Genome Assembly of the Fungal Plant Pathogen Pyrenophora semeniperda.</title>
        <authorList>
            <person name="Soliai M.M."/>
            <person name="Meyer S.E."/>
            <person name="Udall J.A."/>
            <person name="Elzinga D.E."/>
            <person name="Hermansen R.A."/>
            <person name="Bodily P.M."/>
            <person name="Hart A.A."/>
            <person name="Coleman C.E."/>
        </authorList>
    </citation>
    <scope>NUCLEOTIDE SEQUENCE [LARGE SCALE GENOMIC DNA]</scope>
    <source>
        <strain evidence="2 3">CCB06</strain>
        <tissue evidence="2">Mycelium</tissue>
    </source>
</reference>
<dbReference type="EMBL" id="KE747824">
    <property type="protein sequence ID" value="RMZ70604.1"/>
    <property type="molecule type" value="Genomic_DNA"/>
</dbReference>
<keyword evidence="1" id="KW-0175">Coiled coil</keyword>
<dbReference type="Proteomes" id="UP000265663">
    <property type="component" value="Unassembled WGS sequence"/>
</dbReference>
<accession>A0A3M7M889</accession>
<name>A0A3M7M889_9PLEO</name>